<name>A0A7S2RQ27_9STRA</name>
<dbReference type="SMART" id="SM00209">
    <property type="entry name" value="TSP1"/>
    <property type="match status" value="1"/>
</dbReference>
<dbReference type="PROSITE" id="PS50092">
    <property type="entry name" value="TSP1"/>
    <property type="match status" value="1"/>
</dbReference>
<keyword evidence="5" id="KW-1015">Disulfide bond</keyword>
<keyword evidence="2" id="KW-0964">Secreted</keyword>
<accession>A0A7S2RQ27</accession>
<evidence type="ECO:0000256" key="1">
    <source>
        <dbReference type="ARBA" id="ARBA00004613"/>
    </source>
</evidence>
<dbReference type="PANTHER" id="PTHR22906:SF43">
    <property type="entry name" value="PROPERDIN"/>
    <property type="match status" value="1"/>
</dbReference>
<keyword evidence="3" id="KW-0732">Signal</keyword>
<dbReference type="SUPFAM" id="SSF82895">
    <property type="entry name" value="TSP-1 type 1 repeat"/>
    <property type="match status" value="1"/>
</dbReference>
<dbReference type="PANTHER" id="PTHR22906">
    <property type="entry name" value="PROPERDIN"/>
    <property type="match status" value="1"/>
</dbReference>
<organism evidence="6">
    <name type="scientific">Mucochytrium quahogii</name>
    <dbReference type="NCBI Taxonomy" id="96639"/>
    <lineage>
        <taxon>Eukaryota</taxon>
        <taxon>Sar</taxon>
        <taxon>Stramenopiles</taxon>
        <taxon>Bigyra</taxon>
        <taxon>Labyrinthulomycetes</taxon>
        <taxon>Thraustochytrida</taxon>
        <taxon>Thraustochytriidae</taxon>
        <taxon>Mucochytrium</taxon>
    </lineage>
</organism>
<dbReference type="EMBL" id="HBHK01009421">
    <property type="protein sequence ID" value="CAD9677536.1"/>
    <property type="molecule type" value="Transcribed_RNA"/>
</dbReference>
<evidence type="ECO:0000256" key="4">
    <source>
        <dbReference type="ARBA" id="ARBA00022737"/>
    </source>
</evidence>
<comment type="subcellular location">
    <subcellularLocation>
        <location evidence="1">Secreted</location>
    </subcellularLocation>
</comment>
<dbReference type="Pfam" id="PF00090">
    <property type="entry name" value="TSP_1"/>
    <property type="match status" value="1"/>
</dbReference>
<evidence type="ECO:0000256" key="3">
    <source>
        <dbReference type="ARBA" id="ARBA00022729"/>
    </source>
</evidence>
<dbReference type="AlphaFoldDB" id="A0A7S2RQ27"/>
<dbReference type="Gene3D" id="2.20.100.10">
    <property type="entry name" value="Thrombospondin type-1 (TSP1) repeat"/>
    <property type="match status" value="1"/>
</dbReference>
<dbReference type="InterPro" id="IPR036383">
    <property type="entry name" value="TSP1_rpt_sf"/>
</dbReference>
<dbReference type="InterPro" id="IPR052065">
    <property type="entry name" value="Compl_asym_regulator"/>
</dbReference>
<keyword evidence="4" id="KW-0677">Repeat</keyword>
<gene>
    <name evidence="6" type="ORF">QSP1433_LOCUS5830</name>
</gene>
<protein>
    <submittedName>
        <fullName evidence="6">Uncharacterized protein</fullName>
    </submittedName>
</protein>
<sequence length="319" mass="35566">MNNSAVNCSAYADVCVCFAANVGQSCSFCDGACVHTDEVSEKCPTSSSDFRRGQSALCGEKYLPNIVEQLPDVPGKLTSMFSSLTTSDNVTIELLSVFQVQYIEIKVSGGTVGLDVWPVSYNNEKALEQVCTDQVCKWVLRVPFVRNITFYSTVPGEEMVLENLHVPMAPYSPIDGGWGRTTDWTICSNLCGYGEQYQNRTCSSPEPSYGGLDCKPTDGFTTYISRECSLHSDCGTDWRVVLIIGWWQFVVLVVFFGRKIHGCIQAKKDEEWQLEKSRRRRFSSDFDTEVGMDEDVGPAGDDNVYYDGVGQDHHELMLQ</sequence>
<evidence type="ECO:0000256" key="5">
    <source>
        <dbReference type="ARBA" id="ARBA00023157"/>
    </source>
</evidence>
<proteinExistence type="predicted"/>
<reference evidence="6" key="1">
    <citation type="submission" date="2021-01" db="EMBL/GenBank/DDBJ databases">
        <authorList>
            <person name="Corre E."/>
            <person name="Pelletier E."/>
            <person name="Niang G."/>
            <person name="Scheremetjew M."/>
            <person name="Finn R."/>
            <person name="Kale V."/>
            <person name="Holt S."/>
            <person name="Cochrane G."/>
            <person name="Meng A."/>
            <person name="Brown T."/>
            <person name="Cohen L."/>
        </authorList>
    </citation>
    <scope>NUCLEOTIDE SEQUENCE</scope>
    <source>
        <strain evidence="6">NY070348D</strain>
    </source>
</reference>
<dbReference type="InterPro" id="IPR000884">
    <property type="entry name" value="TSP1_rpt"/>
</dbReference>
<evidence type="ECO:0000256" key="2">
    <source>
        <dbReference type="ARBA" id="ARBA00022525"/>
    </source>
</evidence>
<evidence type="ECO:0000313" key="6">
    <source>
        <dbReference type="EMBL" id="CAD9677536.1"/>
    </source>
</evidence>